<evidence type="ECO:0000256" key="1">
    <source>
        <dbReference type="ARBA" id="ARBA00022723"/>
    </source>
</evidence>
<dbReference type="Gene3D" id="3.10.180.10">
    <property type="entry name" value="2,3-Dihydroxybiphenyl 1,2-Dioxygenase, domain 1"/>
    <property type="match status" value="1"/>
</dbReference>
<dbReference type="GO" id="GO:0051213">
    <property type="term" value="F:dioxygenase activity"/>
    <property type="evidence" value="ECO:0007669"/>
    <property type="project" value="UniProtKB-KW"/>
</dbReference>
<dbReference type="SUPFAM" id="SSF54593">
    <property type="entry name" value="Glyoxalase/Bleomycin resistance protein/Dihydroxybiphenyl dioxygenase"/>
    <property type="match status" value="1"/>
</dbReference>
<dbReference type="RefSeq" id="WP_013914727.1">
    <property type="nucleotide sequence ID" value="NC_015690.1"/>
</dbReference>
<dbReference type="GO" id="GO:0004493">
    <property type="term" value="F:methylmalonyl-CoA epimerase activity"/>
    <property type="evidence" value="ECO:0007669"/>
    <property type="project" value="TreeGrafter"/>
</dbReference>
<dbReference type="PANTHER" id="PTHR43048:SF3">
    <property type="entry name" value="METHYLMALONYL-COA EPIMERASE, MITOCHONDRIAL"/>
    <property type="match status" value="1"/>
</dbReference>
<name>F8FAB0_PAEMK</name>
<dbReference type="PATRIC" id="fig|1036673.3.peg.873"/>
<dbReference type="InterPro" id="IPR018146">
    <property type="entry name" value="Glyoxalase_1_CS"/>
</dbReference>
<dbReference type="GO" id="GO:0046491">
    <property type="term" value="P:L-methylmalonyl-CoA metabolic process"/>
    <property type="evidence" value="ECO:0007669"/>
    <property type="project" value="TreeGrafter"/>
</dbReference>
<dbReference type="PROSITE" id="PS51819">
    <property type="entry name" value="VOC"/>
    <property type="match status" value="1"/>
</dbReference>
<dbReference type="InterPro" id="IPR004360">
    <property type="entry name" value="Glyas_Fos-R_dOase_dom"/>
</dbReference>
<dbReference type="KEGG" id="pms:KNP414_00973"/>
<dbReference type="GO" id="GO:0004462">
    <property type="term" value="F:lactoylglutathione lyase activity"/>
    <property type="evidence" value="ECO:0007669"/>
    <property type="project" value="InterPro"/>
</dbReference>
<feature type="domain" description="VOC" evidence="2">
    <location>
        <begin position="4"/>
        <end position="125"/>
    </location>
</feature>
<evidence type="ECO:0000259" key="2">
    <source>
        <dbReference type="PROSITE" id="PS51819"/>
    </source>
</evidence>
<accession>F8FAB0</accession>
<evidence type="ECO:0000313" key="3">
    <source>
        <dbReference type="EMBL" id="AEI39563.1"/>
    </source>
</evidence>
<dbReference type="PANTHER" id="PTHR43048">
    <property type="entry name" value="METHYLMALONYL-COA EPIMERASE"/>
    <property type="match status" value="1"/>
</dbReference>
<dbReference type="EMBL" id="CP002869">
    <property type="protein sequence ID" value="AEI39563.1"/>
    <property type="molecule type" value="Genomic_DNA"/>
</dbReference>
<dbReference type="PROSITE" id="PS00934">
    <property type="entry name" value="GLYOXALASE_I_1"/>
    <property type="match status" value="1"/>
</dbReference>
<evidence type="ECO:0000313" key="4">
    <source>
        <dbReference type="Proteomes" id="UP000006620"/>
    </source>
</evidence>
<dbReference type="InterPro" id="IPR029068">
    <property type="entry name" value="Glyas_Bleomycin-R_OHBP_Dase"/>
</dbReference>
<dbReference type="Pfam" id="PF00903">
    <property type="entry name" value="Glyoxalase"/>
    <property type="match status" value="1"/>
</dbReference>
<gene>
    <name evidence="3" type="ordered locus">KNP414_00973</name>
</gene>
<dbReference type="InterPro" id="IPR051785">
    <property type="entry name" value="MMCE/EMCE_epimerase"/>
</dbReference>
<dbReference type="CDD" id="cd06587">
    <property type="entry name" value="VOC"/>
    <property type="match status" value="1"/>
</dbReference>
<keyword evidence="3" id="KW-0223">Dioxygenase</keyword>
<organism evidence="3 4">
    <name type="scientific">Paenibacillus mucilaginosus (strain KNP414)</name>
    <dbReference type="NCBI Taxonomy" id="1036673"/>
    <lineage>
        <taxon>Bacteria</taxon>
        <taxon>Bacillati</taxon>
        <taxon>Bacillota</taxon>
        <taxon>Bacilli</taxon>
        <taxon>Bacillales</taxon>
        <taxon>Paenibacillaceae</taxon>
        <taxon>Paenibacillus</taxon>
    </lineage>
</organism>
<keyword evidence="3" id="KW-0560">Oxidoreductase</keyword>
<dbReference type="HOGENOM" id="CLU_046006_8_2_9"/>
<proteinExistence type="predicted"/>
<protein>
    <submittedName>
        <fullName evidence="3">Glyoxalase/bleomycin resistance protein/dioxygenase</fullName>
    </submittedName>
</protein>
<dbReference type="InterPro" id="IPR037523">
    <property type="entry name" value="VOC_core"/>
</dbReference>
<reference evidence="4" key="1">
    <citation type="submission" date="2011-06" db="EMBL/GenBank/DDBJ databases">
        <title>Complete genome sequence of Paenibacillus mucilaginosus KNP414.</title>
        <authorList>
            <person name="Wang J."/>
            <person name="Hu S."/>
            <person name="Hu X."/>
            <person name="Zhang B."/>
            <person name="Dong D."/>
            <person name="Zhang S."/>
            <person name="Zhao K."/>
            <person name="Wu D."/>
        </authorList>
    </citation>
    <scope>NUCLEOTIDE SEQUENCE [LARGE SCALE GENOMIC DNA]</scope>
    <source>
        <strain evidence="4">KNP414</strain>
    </source>
</reference>
<dbReference type="GO" id="GO:0046872">
    <property type="term" value="F:metal ion binding"/>
    <property type="evidence" value="ECO:0007669"/>
    <property type="project" value="UniProtKB-KW"/>
</dbReference>
<dbReference type="Proteomes" id="UP000006620">
    <property type="component" value="Chromosome"/>
</dbReference>
<keyword evidence="1" id="KW-0479">Metal-binding</keyword>
<dbReference type="AlphaFoldDB" id="F8FAB0"/>
<reference evidence="3 4" key="2">
    <citation type="journal article" date="2013" name="Genome Announc.">
        <title>Genome Sequence of Growth-Improving Paenibacillus mucilaginosus Strain KNP414.</title>
        <authorList>
            <person name="Lu J.J."/>
            <person name="Wang J.F."/>
            <person name="Hu X.F."/>
        </authorList>
    </citation>
    <scope>NUCLEOTIDE SEQUENCE [LARGE SCALE GENOMIC DNA]</scope>
    <source>
        <strain evidence="3 4">KNP414</strain>
    </source>
</reference>
<sequence length="127" mass="13962">MIHKLEHIGIMVSNMDASIRFYTEVLGLQLARREQIDNGPELGFLSFPGSEHIEIELIGRGTEGLSGSGIVNHVAFTVSDIEGEMARLQDLGVRFEEGSPKVILNGVRIAFFQGPDGERLELFQPAP</sequence>